<dbReference type="OrthoDB" id="9988270at2759"/>
<proteinExistence type="predicted"/>
<protein>
    <submittedName>
        <fullName evidence="3">Uncharacterized protein LOC109484206 isoform X1</fullName>
    </submittedName>
</protein>
<dbReference type="RefSeq" id="XP_019643013.1">
    <property type="nucleotide sequence ID" value="XM_019787454.1"/>
</dbReference>
<reference evidence="3" key="1">
    <citation type="submission" date="2025-08" db="UniProtKB">
        <authorList>
            <consortium name="RefSeq"/>
        </authorList>
    </citation>
    <scope>IDENTIFICATION</scope>
    <source>
        <tissue evidence="3">Gonad</tissue>
    </source>
</reference>
<dbReference type="Proteomes" id="UP000515135">
    <property type="component" value="Unplaced"/>
</dbReference>
<evidence type="ECO:0000256" key="1">
    <source>
        <dbReference type="SAM" id="MobiDB-lite"/>
    </source>
</evidence>
<dbReference type="KEGG" id="bbel:109484206"/>
<dbReference type="AlphaFoldDB" id="A0A6P5A161"/>
<evidence type="ECO:0000313" key="2">
    <source>
        <dbReference type="Proteomes" id="UP000515135"/>
    </source>
</evidence>
<feature type="region of interest" description="Disordered" evidence="1">
    <location>
        <begin position="207"/>
        <end position="226"/>
    </location>
</feature>
<keyword evidence="2" id="KW-1185">Reference proteome</keyword>
<gene>
    <name evidence="3" type="primary">LOC109484206</name>
</gene>
<organism evidence="2 3">
    <name type="scientific">Branchiostoma belcheri</name>
    <name type="common">Amphioxus</name>
    <dbReference type="NCBI Taxonomy" id="7741"/>
    <lineage>
        <taxon>Eukaryota</taxon>
        <taxon>Metazoa</taxon>
        <taxon>Chordata</taxon>
        <taxon>Cephalochordata</taxon>
        <taxon>Leptocardii</taxon>
        <taxon>Amphioxiformes</taxon>
        <taxon>Branchiostomatidae</taxon>
        <taxon>Branchiostoma</taxon>
    </lineage>
</organism>
<dbReference type="GeneID" id="109484206"/>
<evidence type="ECO:0000313" key="3">
    <source>
        <dbReference type="RefSeq" id="XP_019643013.1"/>
    </source>
</evidence>
<sequence>MATAQVQHGGRLSHLYGPKRRDPAVQLKKVLQGDNVLSKDGPFSKCRTRWSTTYSADYWNFLLRWSIHPTWTSHKQNETHFQLGSDSMKPVTSAASEFFRRPGRQPPPFDPGAGNSIPDMNPQFNRDKPLETSVYKTSFTGVDAKDKDLSSEALFRENWNKYQRTTHFQFGDDCVQFKELPVKTNVATVDQVRRPLRLPSLTTTTASLPESSIFRPKDRETSQGETWMSTYKNHYSRREKEKFSCR</sequence>
<name>A0A6P5A161_BRABE</name>
<accession>A0A6P5A161</accession>